<dbReference type="PROSITE" id="PS50109">
    <property type="entry name" value="HIS_KIN"/>
    <property type="match status" value="1"/>
</dbReference>
<dbReference type="SUPFAM" id="SSF55874">
    <property type="entry name" value="ATPase domain of HSP90 chaperone/DNA topoisomerase II/histidine kinase"/>
    <property type="match status" value="1"/>
</dbReference>
<feature type="domain" description="Histidine kinase" evidence="5">
    <location>
        <begin position="413"/>
        <end position="651"/>
    </location>
</feature>
<feature type="transmembrane region" description="Helical" evidence="4">
    <location>
        <begin position="353"/>
        <end position="371"/>
    </location>
</feature>
<dbReference type="SMART" id="SM00388">
    <property type="entry name" value="HisKA"/>
    <property type="match status" value="1"/>
</dbReference>
<evidence type="ECO:0000256" key="3">
    <source>
        <dbReference type="ARBA" id="ARBA00022553"/>
    </source>
</evidence>
<dbReference type="InterPro" id="IPR036097">
    <property type="entry name" value="HisK_dim/P_sf"/>
</dbReference>
<dbReference type="InterPro" id="IPR005467">
    <property type="entry name" value="His_kinase_dom"/>
</dbReference>
<dbReference type="InterPro" id="IPR003594">
    <property type="entry name" value="HATPase_dom"/>
</dbReference>
<dbReference type="Proteomes" id="UP000505355">
    <property type="component" value="Chromosome"/>
</dbReference>
<keyword evidence="7" id="KW-1185">Reference proteome</keyword>
<organism evidence="6 7">
    <name type="scientific">Mucilaginibacter mali</name>
    <dbReference type="NCBI Taxonomy" id="2740462"/>
    <lineage>
        <taxon>Bacteria</taxon>
        <taxon>Pseudomonadati</taxon>
        <taxon>Bacteroidota</taxon>
        <taxon>Sphingobacteriia</taxon>
        <taxon>Sphingobacteriales</taxon>
        <taxon>Sphingobacteriaceae</taxon>
        <taxon>Mucilaginibacter</taxon>
    </lineage>
</organism>
<dbReference type="Gene3D" id="1.10.287.130">
    <property type="match status" value="1"/>
</dbReference>
<dbReference type="Pfam" id="PF00512">
    <property type="entry name" value="HisKA"/>
    <property type="match status" value="1"/>
</dbReference>
<evidence type="ECO:0000256" key="1">
    <source>
        <dbReference type="ARBA" id="ARBA00000085"/>
    </source>
</evidence>
<dbReference type="PRINTS" id="PR00344">
    <property type="entry name" value="BCTRLSENSOR"/>
</dbReference>
<reference evidence="6 7" key="1">
    <citation type="submission" date="2020-05" db="EMBL/GenBank/DDBJ databases">
        <title>Mucilaginibacter mali sp. nov.</title>
        <authorList>
            <person name="Kim H.S."/>
            <person name="Lee K.C."/>
            <person name="Suh M.K."/>
            <person name="Kim J.-S."/>
            <person name="Han K.-I."/>
            <person name="Eom M.K."/>
            <person name="Shin Y.K."/>
            <person name="Lee J.-S."/>
        </authorList>
    </citation>
    <scope>NUCLEOTIDE SEQUENCE [LARGE SCALE GENOMIC DNA]</scope>
    <source>
        <strain evidence="6 7">G2-14</strain>
    </source>
</reference>
<dbReference type="PANTHER" id="PTHR43065:SF42">
    <property type="entry name" value="TWO-COMPONENT SENSOR PPRA"/>
    <property type="match status" value="1"/>
</dbReference>
<dbReference type="EMBL" id="CP054139">
    <property type="protein sequence ID" value="QKJ33085.1"/>
    <property type="molecule type" value="Genomic_DNA"/>
</dbReference>
<protein>
    <recommendedName>
        <fullName evidence="2">histidine kinase</fullName>
        <ecNumber evidence="2">2.7.13.3</ecNumber>
    </recommendedName>
</protein>
<gene>
    <name evidence="6" type="ORF">HQ865_06220</name>
</gene>
<dbReference type="SUPFAM" id="SSF47384">
    <property type="entry name" value="Homodimeric domain of signal transducing histidine kinase"/>
    <property type="match status" value="1"/>
</dbReference>
<dbReference type="SMART" id="SM00387">
    <property type="entry name" value="HATPase_c"/>
    <property type="match status" value="1"/>
</dbReference>
<keyword evidence="4" id="KW-0812">Transmembrane</keyword>
<keyword evidence="4" id="KW-1133">Transmembrane helix</keyword>
<dbReference type="InterPro" id="IPR011990">
    <property type="entry name" value="TPR-like_helical_dom_sf"/>
</dbReference>
<dbReference type="InterPro" id="IPR004358">
    <property type="entry name" value="Sig_transdc_His_kin-like_C"/>
</dbReference>
<dbReference type="CDD" id="cd00082">
    <property type="entry name" value="HisKA"/>
    <property type="match status" value="1"/>
</dbReference>
<dbReference type="Gene3D" id="1.25.40.10">
    <property type="entry name" value="Tetratricopeptide repeat domain"/>
    <property type="match status" value="1"/>
</dbReference>
<name>A0A7D4QDH4_9SPHI</name>
<evidence type="ECO:0000259" key="5">
    <source>
        <dbReference type="PROSITE" id="PS50109"/>
    </source>
</evidence>
<evidence type="ECO:0000256" key="4">
    <source>
        <dbReference type="SAM" id="Phobius"/>
    </source>
</evidence>
<keyword evidence="4" id="KW-0472">Membrane</keyword>
<comment type="catalytic activity">
    <reaction evidence="1">
        <text>ATP + protein L-histidine = ADP + protein N-phospho-L-histidine.</text>
        <dbReference type="EC" id="2.7.13.3"/>
    </reaction>
</comment>
<proteinExistence type="predicted"/>
<evidence type="ECO:0000313" key="7">
    <source>
        <dbReference type="Proteomes" id="UP000505355"/>
    </source>
</evidence>
<dbReference type="KEGG" id="mmab:HQ865_06220"/>
<dbReference type="EC" id="2.7.13.3" evidence="2"/>
<evidence type="ECO:0000313" key="6">
    <source>
        <dbReference type="EMBL" id="QKJ33085.1"/>
    </source>
</evidence>
<dbReference type="Gene3D" id="3.30.565.10">
    <property type="entry name" value="Histidine kinase-like ATPase, C-terminal domain"/>
    <property type="match status" value="1"/>
</dbReference>
<dbReference type="GO" id="GO:0000155">
    <property type="term" value="F:phosphorelay sensor kinase activity"/>
    <property type="evidence" value="ECO:0007669"/>
    <property type="project" value="InterPro"/>
</dbReference>
<keyword evidence="3" id="KW-0597">Phosphoprotein</keyword>
<dbReference type="InterPro" id="IPR036890">
    <property type="entry name" value="HATPase_C_sf"/>
</dbReference>
<accession>A0A7D4QDH4</accession>
<dbReference type="AlphaFoldDB" id="A0A7D4QDH4"/>
<dbReference type="PANTHER" id="PTHR43065">
    <property type="entry name" value="SENSOR HISTIDINE KINASE"/>
    <property type="match status" value="1"/>
</dbReference>
<dbReference type="Pfam" id="PF02518">
    <property type="entry name" value="HATPase_c"/>
    <property type="match status" value="1"/>
</dbReference>
<evidence type="ECO:0000256" key="2">
    <source>
        <dbReference type="ARBA" id="ARBA00012438"/>
    </source>
</evidence>
<dbReference type="InterPro" id="IPR003661">
    <property type="entry name" value="HisK_dim/P_dom"/>
</dbReference>
<sequence length="651" mass="72132">MGQQINVDNLIHIAIARARPVGTYAGQSHDSLFAAFRVAKPGKERTRIIYQIINYGQPTSRLGLTYHYKILDWSRKNNDRISEAIIMAEIAFQLAQNGDVAEAIKMDLAALKLAEKTGDNEALGIIYDSLGCCFSNADDTFTANNKQMIWYFGMGLKYSALAHNDIFISYDYGGLGAAYRVLHMPDSAAYYSFKSFEYAVRKNITVQVAQSLLDIQQLQTADELKLKYARAAIAVATLGKVNHVLVVGNAMLAQFHKAHGRADSAMFYARKSYGFSFRQAVFAQIEPAGLLKEFYTGHNADSALKYANIYYSARDSVFNIGKSQRAQALAYSEEQHKQELEAQKAADAARQRLYLLVLVIAFISVIAWIFWRNSVRNKRDKIKIQSTLNELKAAQAQLIQSAKMASLGELTAGIAHEIQNPLNFVNNFSEVSIELLEELKEEAEAGHTEDVIAIADDLTQNLEKINQHGKRADGIVKGMLEHSRAGSGERQLTDINLLADEFLKLAYHGMRAKDKDFNAEIVTNFDENLPKVNIVQQDIGRVLLNLFNNAFYAVNEKKKTEGDGYTPQVTITTFTPPLGGWGAIVRDNGNGIPDAIKDKIMQPFFTTKPTGQGTGLGLSISYDIVVKGHGGKIEVQSREGEGSEFVVQIPG</sequence>